<organism evidence="2 3">
    <name type="scientific">Orchesella cincta</name>
    <name type="common">Springtail</name>
    <name type="synonym">Podura cincta</name>
    <dbReference type="NCBI Taxonomy" id="48709"/>
    <lineage>
        <taxon>Eukaryota</taxon>
        <taxon>Metazoa</taxon>
        <taxon>Ecdysozoa</taxon>
        <taxon>Arthropoda</taxon>
        <taxon>Hexapoda</taxon>
        <taxon>Collembola</taxon>
        <taxon>Entomobryomorpha</taxon>
        <taxon>Entomobryoidea</taxon>
        <taxon>Orchesellidae</taxon>
        <taxon>Orchesellinae</taxon>
        <taxon>Orchesella</taxon>
    </lineage>
</organism>
<comment type="caution">
    <text evidence="2">The sequence shown here is derived from an EMBL/GenBank/DDBJ whole genome shotgun (WGS) entry which is preliminary data.</text>
</comment>
<evidence type="ECO:0000313" key="3">
    <source>
        <dbReference type="Proteomes" id="UP000094527"/>
    </source>
</evidence>
<accession>A0A1D2NG16</accession>
<sequence>MRSLLDMTPLRVFDINKRSGRTPAINNFLDSSSSSPSSLGERTTIVKRRSASITLPRPPRRINSILSKDTPDSVPPPTENLSAADTSQLTL</sequence>
<protein>
    <submittedName>
        <fullName evidence="2">Uncharacterized protein</fullName>
    </submittedName>
</protein>
<keyword evidence="3" id="KW-1185">Reference proteome</keyword>
<feature type="region of interest" description="Disordered" evidence="1">
    <location>
        <begin position="23"/>
        <end position="91"/>
    </location>
</feature>
<gene>
    <name evidence="2" type="ORF">Ocin01_02531</name>
</gene>
<evidence type="ECO:0000313" key="2">
    <source>
        <dbReference type="EMBL" id="ODN04194.1"/>
    </source>
</evidence>
<proteinExistence type="predicted"/>
<name>A0A1D2NG16_ORCCI</name>
<dbReference type="AlphaFoldDB" id="A0A1D2NG16"/>
<feature type="non-terminal residue" evidence="2">
    <location>
        <position position="91"/>
    </location>
</feature>
<evidence type="ECO:0000256" key="1">
    <source>
        <dbReference type="SAM" id="MobiDB-lite"/>
    </source>
</evidence>
<reference evidence="2 3" key="1">
    <citation type="journal article" date="2016" name="Genome Biol. Evol.">
        <title>Gene Family Evolution Reflects Adaptation to Soil Environmental Stressors in the Genome of the Collembolan Orchesella cincta.</title>
        <authorList>
            <person name="Faddeeva-Vakhrusheva A."/>
            <person name="Derks M.F."/>
            <person name="Anvar S.Y."/>
            <person name="Agamennone V."/>
            <person name="Suring W."/>
            <person name="Smit S."/>
            <person name="van Straalen N.M."/>
            <person name="Roelofs D."/>
        </authorList>
    </citation>
    <scope>NUCLEOTIDE SEQUENCE [LARGE SCALE GENOMIC DNA]</scope>
    <source>
        <tissue evidence="2">Mixed pool</tissue>
    </source>
</reference>
<dbReference type="Proteomes" id="UP000094527">
    <property type="component" value="Unassembled WGS sequence"/>
</dbReference>
<dbReference type="EMBL" id="LJIJ01000052">
    <property type="protein sequence ID" value="ODN04194.1"/>
    <property type="molecule type" value="Genomic_DNA"/>
</dbReference>
<feature type="compositionally biased region" description="Polar residues" evidence="1">
    <location>
        <begin position="79"/>
        <end position="91"/>
    </location>
</feature>